<feature type="transmembrane region" description="Helical" evidence="1">
    <location>
        <begin position="131"/>
        <end position="153"/>
    </location>
</feature>
<keyword evidence="1" id="KW-0812">Transmembrane</keyword>
<keyword evidence="1" id="KW-0472">Membrane</keyword>
<sequence length="161" mass="17873">MRILAMAGGIAGAVALSQFPEFSQQYVQRLSGAVDELRGVTLAFDTTARIAGMSREEALDAIGDGEFQTRLRDDMRSRIYRYERLNADYQALAGAAPLQRLARFWHIRDVELVERTWDDFRPALPVTSEGLISAGIGFAGGWGLVTLLIGALFGRRRLRRA</sequence>
<accession>A0ABQ5LTL2</accession>
<protein>
    <recommendedName>
        <fullName evidence="4">DUF2937 family protein</fullName>
    </recommendedName>
</protein>
<evidence type="ECO:0008006" key="4">
    <source>
        <dbReference type="Google" id="ProtNLM"/>
    </source>
</evidence>
<proteinExistence type="predicted"/>
<keyword evidence="3" id="KW-1185">Reference proteome</keyword>
<name>A0ABQ5LTL2_9RHOB</name>
<keyword evidence="1" id="KW-1133">Transmembrane helix</keyword>
<dbReference type="Proteomes" id="UP001144205">
    <property type="component" value="Unassembled WGS sequence"/>
</dbReference>
<comment type="caution">
    <text evidence="2">The sequence shown here is derived from an EMBL/GenBank/DDBJ whole genome shotgun (WGS) entry which is preliminary data.</text>
</comment>
<gene>
    <name evidence="2" type="ORF">STA1M1_21940</name>
</gene>
<reference evidence="2" key="1">
    <citation type="journal article" date="2023" name="Int. J. Syst. Evol. Microbiol.">
        <title>Sinisalibacter aestuarii sp. nov., isolated from estuarine sediment of the Arakawa River.</title>
        <authorList>
            <person name="Arafat S.T."/>
            <person name="Hirano S."/>
            <person name="Sato A."/>
            <person name="Takeuchi K."/>
            <person name="Yasuda T."/>
            <person name="Terahara T."/>
            <person name="Hamada M."/>
            <person name="Kobayashi T."/>
        </authorList>
    </citation>
    <scope>NUCLEOTIDE SEQUENCE</scope>
    <source>
        <strain evidence="2">B-399</strain>
    </source>
</reference>
<evidence type="ECO:0000256" key="1">
    <source>
        <dbReference type="SAM" id="Phobius"/>
    </source>
</evidence>
<dbReference type="EMBL" id="BROH01000006">
    <property type="protein sequence ID" value="GKY88325.1"/>
    <property type="molecule type" value="Genomic_DNA"/>
</dbReference>
<evidence type="ECO:0000313" key="2">
    <source>
        <dbReference type="EMBL" id="GKY88325.1"/>
    </source>
</evidence>
<dbReference type="InterPro" id="IPR022584">
    <property type="entry name" value="DUF2937"/>
</dbReference>
<dbReference type="RefSeq" id="WP_281842370.1">
    <property type="nucleotide sequence ID" value="NZ_BROH01000006.1"/>
</dbReference>
<organism evidence="2 3">
    <name type="scientific">Sinisalibacter aestuarii</name>
    <dbReference type="NCBI Taxonomy" id="2949426"/>
    <lineage>
        <taxon>Bacteria</taxon>
        <taxon>Pseudomonadati</taxon>
        <taxon>Pseudomonadota</taxon>
        <taxon>Alphaproteobacteria</taxon>
        <taxon>Rhodobacterales</taxon>
        <taxon>Roseobacteraceae</taxon>
        <taxon>Sinisalibacter</taxon>
    </lineage>
</organism>
<evidence type="ECO:0000313" key="3">
    <source>
        <dbReference type="Proteomes" id="UP001144205"/>
    </source>
</evidence>
<dbReference type="Pfam" id="PF11157">
    <property type="entry name" value="DUF2937"/>
    <property type="match status" value="1"/>
</dbReference>